<name>A0A839RVX6_9ACTN</name>
<feature type="domain" description="Exonuclease" evidence="1">
    <location>
        <begin position="97"/>
        <end position="188"/>
    </location>
</feature>
<dbReference type="InterPro" id="IPR012337">
    <property type="entry name" value="RNaseH-like_sf"/>
</dbReference>
<evidence type="ECO:0000313" key="2">
    <source>
        <dbReference type="EMBL" id="MBB3040003.1"/>
    </source>
</evidence>
<dbReference type="Proteomes" id="UP000567922">
    <property type="component" value="Unassembled WGS sequence"/>
</dbReference>
<evidence type="ECO:0000313" key="3">
    <source>
        <dbReference type="Proteomes" id="UP000567922"/>
    </source>
</evidence>
<dbReference type="SUPFAM" id="SSF53098">
    <property type="entry name" value="Ribonuclease H-like"/>
    <property type="match status" value="1"/>
</dbReference>
<gene>
    <name evidence="2" type="ORF">FHU29_004493</name>
</gene>
<sequence length="205" mass="23004">MTELPIVALDVETDGLAPWRHVWEVAMIKRWPDGHVKRRHYFIRDAVNLARLPDLTGLRVGGYFERHPQGVRGPSVGAHEAERILSACASFRPAAYVAEKVMDFTFDAYLVGANVAFDAASLERLLRGHECAPGWHYRLIDVETYAAGKFGWPYPRGLRGTAEQLDIDVDGTKTHTAMYDAELAMRVYDAVYHHVPAELVEEAVS</sequence>
<accession>A0A839RVX6</accession>
<dbReference type="GO" id="GO:0003676">
    <property type="term" value="F:nucleic acid binding"/>
    <property type="evidence" value="ECO:0007669"/>
    <property type="project" value="InterPro"/>
</dbReference>
<keyword evidence="3" id="KW-1185">Reference proteome</keyword>
<dbReference type="RefSeq" id="WP_064442598.1">
    <property type="nucleotide sequence ID" value="NZ_BDDI01000030.1"/>
</dbReference>
<organism evidence="2 3">
    <name type="scientific">Hoyosella altamirensis</name>
    <dbReference type="NCBI Taxonomy" id="616997"/>
    <lineage>
        <taxon>Bacteria</taxon>
        <taxon>Bacillati</taxon>
        <taxon>Actinomycetota</taxon>
        <taxon>Actinomycetes</taxon>
        <taxon>Mycobacteriales</taxon>
        <taxon>Hoyosellaceae</taxon>
        <taxon>Hoyosella</taxon>
    </lineage>
</organism>
<dbReference type="GO" id="GO:0004527">
    <property type="term" value="F:exonuclease activity"/>
    <property type="evidence" value="ECO:0007669"/>
    <property type="project" value="UniProtKB-ARBA"/>
</dbReference>
<dbReference type="InterPro" id="IPR013520">
    <property type="entry name" value="Ribonucl_H"/>
</dbReference>
<proteinExistence type="predicted"/>
<dbReference type="Pfam" id="PF00929">
    <property type="entry name" value="RNase_T"/>
    <property type="match status" value="1"/>
</dbReference>
<dbReference type="AlphaFoldDB" id="A0A839RVX6"/>
<protein>
    <recommendedName>
        <fullName evidence="1">Exonuclease domain-containing protein</fullName>
    </recommendedName>
</protein>
<comment type="caution">
    <text evidence="2">The sequence shown here is derived from an EMBL/GenBank/DDBJ whole genome shotgun (WGS) entry which is preliminary data.</text>
</comment>
<reference evidence="2 3" key="1">
    <citation type="submission" date="2020-08" db="EMBL/GenBank/DDBJ databases">
        <title>Sequencing the genomes of 1000 actinobacteria strains.</title>
        <authorList>
            <person name="Klenk H.-P."/>
        </authorList>
    </citation>
    <scope>NUCLEOTIDE SEQUENCE [LARGE SCALE GENOMIC DNA]</scope>
    <source>
        <strain evidence="2 3">DSM 45258</strain>
    </source>
</reference>
<dbReference type="EMBL" id="JACHWS010000005">
    <property type="protein sequence ID" value="MBB3040003.1"/>
    <property type="molecule type" value="Genomic_DNA"/>
</dbReference>
<evidence type="ECO:0000259" key="1">
    <source>
        <dbReference type="Pfam" id="PF00929"/>
    </source>
</evidence>
<dbReference type="InterPro" id="IPR036397">
    <property type="entry name" value="RNaseH_sf"/>
</dbReference>
<dbReference type="Gene3D" id="3.30.420.10">
    <property type="entry name" value="Ribonuclease H-like superfamily/Ribonuclease H"/>
    <property type="match status" value="1"/>
</dbReference>